<organism evidence="2 3">
    <name type="scientific">Leptospira fletcheri</name>
    <dbReference type="NCBI Taxonomy" id="2484981"/>
    <lineage>
        <taxon>Bacteria</taxon>
        <taxon>Pseudomonadati</taxon>
        <taxon>Spirochaetota</taxon>
        <taxon>Spirochaetia</taxon>
        <taxon>Leptospirales</taxon>
        <taxon>Leptospiraceae</taxon>
        <taxon>Leptospira</taxon>
    </lineage>
</organism>
<evidence type="ECO:0000313" key="3">
    <source>
        <dbReference type="Proteomes" id="UP000298458"/>
    </source>
</evidence>
<dbReference type="RefSeq" id="WP_135766607.1">
    <property type="nucleotide sequence ID" value="NZ_RQET01000002.1"/>
</dbReference>
<feature type="region of interest" description="Disordered" evidence="1">
    <location>
        <begin position="274"/>
        <end position="293"/>
    </location>
</feature>
<evidence type="ECO:0008006" key="4">
    <source>
        <dbReference type="Google" id="ProtNLM"/>
    </source>
</evidence>
<reference evidence="2" key="1">
    <citation type="journal article" date="2019" name="PLoS Negl. Trop. Dis.">
        <title>Revisiting the worldwide diversity of Leptospira species in the environment.</title>
        <authorList>
            <person name="Vincent A.T."/>
            <person name="Schiettekatte O."/>
            <person name="Bourhy P."/>
            <person name="Veyrier F.J."/>
            <person name="Picardeau M."/>
        </authorList>
    </citation>
    <scope>NUCLEOTIDE SEQUENCE [LARGE SCALE GENOMIC DNA]</scope>
    <source>
        <strain evidence="2">SSW15</strain>
    </source>
</reference>
<dbReference type="EMBL" id="RQET01000002">
    <property type="protein sequence ID" value="TGK13096.1"/>
    <property type="molecule type" value="Genomic_DNA"/>
</dbReference>
<evidence type="ECO:0000256" key="1">
    <source>
        <dbReference type="SAM" id="MobiDB-lite"/>
    </source>
</evidence>
<accession>A0A4R9GK04</accession>
<protein>
    <recommendedName>
        <fullName evidence="4">Band 7 domain-containing protein</fullName>
    </recommendedName>
</protein>
<dbReference type="OrthoDB" id="339512at2"/>
<dbReference type="Proteomes" id="UP000298458">
    <property type="component" value="Unassembled WGS sequence"/>
</dbReference>
<keyword evidence="3" id="KW-1185">Reference proteome</keyword>
<name>A0A4R9GK04_9LEPT</name>
<sequence>MIRWFGRILLLLLVLAGAFCLAYPLYVLGEGESLVTWSSDSRLLSFIRGPGFAYEPRVFLFWDHSVSREDLRGLSQEVRIEYDLSSGLFPKDSEEGSILARFEVNFSLEGEHSKKWFSSGGRTESARRKFLAGIFLSQLRARIEDEKNPNLTKETLSAFFRKDSWPGIANSFPWLTLESVRILELRVPDPIVINNLFRNPNYLLAKKQEKLESLKKAELFLVQEEAKLSAAKNRWEAYRDFLKKNPEMKEFVLYESLGDKVEIILLPTESILGDPKALGKKKQQNARKPKEVE</sequence>
<evidence type="ECO:0000313" key="2">
    <source>
        <dbReference type="EMBL" id="TGK13096.1"/>
    </source>
</evidence>
<comment type="caution">
    <text evidence="2">The sequence shown here is derived from an EMBL/GenBank/DDBJ whole genome shotgun (WGS) entry which is preliminary data.</text>
</comment>
<dbReference type="AlphaFoldDB" id="A0A4R9GK04"/>
<proteinExistence type="predicted"/>
<feature type="compositionally biased region" description="Basic residues" evidence="1">
    <location>
        <begin position="278"/>
        <end position="287"/>
    </location>
</feature>
<gene>
    <name evidence="2" type="ORF">EHO60_02535</name>
</gene>